<gene>
    <name evidence="2" type="ORF">NCTC10181_00115</name>
</gene>
<keyword evidence="1" id="KW-1133">Transmembrane helix</keyword>
<evidence type="ECO:0000313" key="3">
    <source>
        <dbReference type="Proteomes" id="UP000290985"/>
    </source>
</evidence>
<feature type="transmembrane region" description="Helical" evidence="1">
    <location>
        <begin position="75"/>
        <end position="94"/>
    </location>
</feature>
<keyword evidence="3" id="KW-1185">Reference proteome</keyword>
<dbReference type="EMBL" id="LR215036">
    <property type="protein sequence ID" value="VEU74280.1"/>
    <property type="molecule type" value="Genomic_DNA"/>
</dbReference>
<evidence type="ECO:0000256" key="1">
    <source>
        <dbReference type="SAM" id="Phobius"/>
    </source>
</evidence>
<dbReference type="AlphaFoldDB" id="A0A449B0Z6"/>
<proteinExistence type="predicted"/>
<dbReference type="Proteomes" id="UP000290985">
    <property type="component" value="Chromosome"/>
</dbReference>
<organism evidence="2 3">
    <name type="scientific">Mycoplasmopsis citelli</name>
    <dbReference type="NCBI Taxonomy" id="171281"/>
    <lineage>
        <taxon>Bacteria</taxon>
        <taxon>Bacillati</taxon>
        <taxon>Mycoplasmatota</taxon>
        <taxon>Mycoplasmoidales</taxon>
        <taxon>Metamycoplasmataceae</taxon>
        <taxon>Mycoplasmopsis</taxon>
    </lineage>
</organism>
<keyword evidence="1" id="KW-0472">Membrane</keyword>
<accession>A0A449B0Z6</accession>
<protein>
    <submittedName>
        <fullName evidence="2">Uncharacterized protein</fullName>
    </submittedName>
</protein>
<keyword evidence="1" id="KW-0812">Transmembrane</keyword>
<feature type="transmembrane region" description="Helical" evidence="1">
    <location>
        <begin position="33"/>
        <end position="54"/>
    </location>
</feature>
<reference evidence="2 3" key="1">
    <citation type="submission" date="2019-01" db="EMBL/GenBank/DDBJ databases">
        <authorList>
            <consortium name="Pathogen Informatics"/>
        </authorList>
    </citation>
    <scope>NUCLEOTIDE SEQUENCE [LARGE SCALE GENOMIC DNA]</scope>
    <source>
        <strain evidence="2 3">NCTC10181</strain>
    </source>
</reference>
<dbReference type="RefSeq" id="WP_129725124.1">
    <property type="nucleotide sequence ID" value="NZ_LR215036.1"/>
</dbReference>
<sequence>MIETIKALFADNDVFNNTLNAIGTKTTSYLPVIFQWIGIALGISIVLWAIISFFRYKWAPDEKKPSVVLSIKKSALAILIIFAFASLAGLIIGGSKNLGTSIGSSIQIKP</sequence>
<evidence type="ECO:0000313" key="2">
    <source>
        <dbReference type="EMBL" id="VEU74280.1"/>
    </source>
</evidence>
<name>A0A449B0Z6_9BACT</name>
<dbReference type="KEGG" id="mcit:NCTC10181_00115"/>